<dbReference type="InterPro" id="IPR008266">
    <property type="entry name" value="Tyr_kinase_AS"/>
</dbReference>
<dbReference type="Pfam" id="PF00069">
    <property type="entry name" value="Pkinase"/>
    <property type="match status" value="1"/>
</dbReference>
<reference evidence="3" key="1">
    <citation type="submission" date="2022-11" db="UniProtKB">
        <authorList>
            <consortium name="WormBaseParasite"/>
        </authorList>
    </citation>
    <scope>IDENTIFICATION</scope>
</reference>
<feature type="domain" description="Protein kinase" evidence="1">
    <location>
        <begin position="18"/>
        <end position="205"/>
    </location>
</feature>
<dbReference type="Proteomes" id="UP000887574">
    <property type="component" value="Unplaced"/>
</dbReference>
<dbReference type="Gene3D" id="1.10.510.10">
    <property type="entry name" value="Transferase(Phosphotransferase) domain 1"/>
    <property type="match status" value="1"/>
</dbReference>
<dbReference type="InterPro" id="IPR000719">
    <property type="entry name" value="Prot_kinase_dom"/>
</dbReference>
<name>A0A915CNN2_9BILA</name>
<dbReference type="FunFam" id="1.10.510.10:FF:001592">
    <property type="entry name" value="Peripheral plasma membrane protein CASK"/>
    <property type="match status" value="1"/>
</dbReference>
<dbReference type="SMART" id="SM00220">
    <property type="entry name" value="S_TKc"/>
    <property type="match status" value="1"/>
</dbReference>
<dbReference type="AlphaFoldDB" id="A0A915CNN2"/>
<dbReference type="PANTHER" id="PTHR24347">
    <property type="entry name" value="SERINE/THREONINE-PROTEIN KINASE"/>
    <property type="match status" value="1"/>
</dbReference>
<evidence type="ECO:0000313" key="2">
    <source>
        <dbReference type="Proteomes" id="UP000887574"/>
    </source>
</evidence>
<keyword evidence="2" id="KW-1185">Reference proteome</keyword>
<dbReference type="InterPro" id="IPR011009">
    <property type="entry name" value="Kinase-like_dom_sf"/>
</dbReference>
<dbReference type="GO" id="GO:0004672">
    <property type="term" value="F:protein kinase activity"/>
    <property type="evidence" value="ECO:0007669"/>
    <property type="project" value="InterPro"/>
</dbReference>
<accession>A0A915CNN2</accession>
<protein>
    <submittedName>
        <fullName evidence="3">Protein kinase domain-containing protein</fullName>
    </submittedName>
</protein>
<evidence type="ECO:0000259" key="1">
    <source>
        <dbReference type="PROSITE" id="PS50011"/>
    </source>
</evidence>
<proteinExistence type="predicted"/>
<dbReference type="Gene3D" id="3.30.200.20">
    <property type="entry name" value="Phosphorylase Kinase, domain 1"/>
    <property type="match status" value="1"/>
</dbReference>
<organism evidence="2 3">
    <name type="scientific">Ditylenchus dipsaci</name>
    <dbReference type="NCBI Taxonomy" id="166011"/>
    <lineage>
        <taxon>Eukaryota</taxon>
        <taxon>Metazoa</taxon>
        <taxon>Ecdysozoa</taxon>
        <taxon>Nematoda</taxon>
        <taxon>Chromadorea</taxon>
        <taxon>Rhabditida</taxon>
        <taxon>Tylenchina</taxon>
        <taxon>Tylenchomorpha</taxon>
        <taxon>Sphaerularioidea</taxon>
        <taxon>Anguinidae</taxon>
        <taxon>Anguininae</taxon>
        <taxon>Ditylenchus</taxon>
    </lineage>
</organism>
<dbReference type="WBParaSite" id="jg10558">
    <property type="protein sequence ID" value="jg10558"/>
    <property type="gene ID" value="jg10558"/>
</dbReference>
<dbReference type="PROSITE" id="PS50011">
    <property type="entry name" value="PROTEIN_KINASE_DOM"/>
    <property type="match status" value="1"/>
</dbReference>
<sequence>MVDWVVDDDETALLSHSYQIVDILERSPICTLYRATHRNTSKTFTIKSIDLRRYLAASGLSQEDIEREVEVCASLKHFFCQLKDVIYGSNALHMVFEYVDGSDICFEIVRRASSGFIYSEAVASHYIRQLVEAMQYLHSQSIVHRDVRPHNILLANKDNNAPLKLRGFGIAHRLNSPEDMCPAGRIGIPQFMAPEIVTGDSYGKP</sequence>
<dbReference type="PROSITE" id="PS00109">
    <property type="entry name" value="PROTEIN_KINASE_TYR"/>
    <property type="match status" value="1"/>
</dbReference>
<evidence type="ECO:0000313" key="3">
    <source>
        <dbReference type="WBParaSite" id="jg10558"/>
    </source>
</evidence>
<dbReference type="SUPFAM" id="SSF56112">
    <property type="entry name" value="Protein kinase-like (PK-like)"/>
    <property type="match status" value="1"/>
</dbReference>
<dbReference type="GO" id="GO:0005524">
    <property type="term" value="F:ATP binding"/>
    <property type="evidence" value="ECO:0007669"/>
    <property type="project" value="InterPro"/>
</dbReference>